<evidence type="ECO:0000256" key="7">
    <source>
        <dbReference type="SAM" id="Phobius"/>
    </source>
</evidence>
<evidence type="ECO:0000313" key="12">
    <source>
        <dbReference type="EMBL" id="KAF3962628.1"/>
    </source>
</evidence>
<organism evidence="12 13">
    <name type="scientific">Castanea mollissima</name>
    <name type="common">Chinese chestnut</name>
    <dbReference type="NCBI Taxonomy" id="60419"/>
    <lineage>
        <taxon>Eukaryota</taxon>
        <taxon>Viridiplantae</taxon>
        <taxon>Streptophyta</taxon>
        <taxon>Embryophyta</taxon>
        <taxon>Tracheophyta</taxon>
        <taxon>Spermatophyta</taxon>
        <taxon>Magnoliopsida</taxon>
        <taxon>eudicotyledons</taxon>
        <taxon>Gunneridae</taxon>
        <taxon>Pentapetalae</taxon>
        <taxon>rosids</taxon>
        <taxon>fabids</taxon>
        <taxon>Fagales</taxon>
        <taxon>Fagaceae</taxon>
        <taxon>Castanea</taxon>
    </lineage>
</organism>
<comment type="caution">
    <text evidence="12">The sequence shown here is derived from an EMBL/GenBank/DDBJ whole genome shotgun (WGS) entry which is preliminary data.</text>
</comment>
<dbReference type="InterPro" id="IPR057611">
    <property type="entry name" value="PIEZO_dom"/>
</dbReference>
<evidence type="ECO:0008006" key="14">
    <source>
        <dbReference type="Google" id="ProtNLM"/>
    </source>
</evidence>
<evidence type="ECO:0000256" key="5">
    <source>
        <dbReference type="ARBA" id="ARBA00023136"/>
    </source>
</evidence>
<dbReference type="GO" id="GO:0008381">
    <property type="term" value="F:mechanosensitive monoatomic ion channel activity"/>
    <property type="evidence" value="ECO:0007669"/>
    <property type="project" value="InterPro"/>
</dbReference>
<feature type="transmembrane region" description="Helical" evidence="7">
    <location>
        <begin position="1153"/>
        <end position="1174"/>
    </location>
</feature>
<comment type="similarity">
    <text evidence="2">Belongs to the PIEZO (TC 1.A.75) family.</text>
</comment>
<gene>
    <name evidence="12" type="ORF">CMV_012877</name>
</gene>
<name>A0A8J4R2S8_9ROSI</name>
<evidence type="ECO:0000256" key="3">
    <source>
        <dbReference type="ARBA" id="ARBA00022692"/>
    </source>
</evidence>
<feature type="transmembrane region" description="Helical" evidence="7">
    <location>
        <begin position="1333"/>
        <end position="1350"/>
    </location>
</feature>
<feature type="transmembrane region" description="Helical" evidence="7">
    <location>
        <begin position="231"/>
        <end position="253"/>
    </location>
</feature>
<feature type="domain" description="Piezo non-specific cation channel cap" evidence="8">
    <location>
        <begin position="2236"/>
        <end position="2511"/>
    </location>
</feature>
<evidence type="ECO:0000313" key="13">
    <source>
        <dbReference type="Proteomes" id="UP000737018"/>
    </source>
</evidence>
<proteinExistence type="inferred from homology"/>
<dbReference type="EMBL" id="JRKL02001685">
    <property type="protein sequence ID" value="KAF3962628.1"/>
    <property type="molecule type" value="Genomic_DNA"/>
</dbReference>
<evidence type="ECO:0000256" key="1">
    <source>
        <dbReference type="ARBA" id="ARBA00004141"/>
    </source>
</evidence>
<dbReference type="OrthoDB" id="303066at2759"/>
<feature type="transmembrane region" description="Helical" evidence="7">
    <location>
        <begin position="2015"/>
        <end position="2035"/>
    </location>
</feature>
<feature type="domain" description="Piezo THU9 and anchor" evidence="10">
    <location>
        <begin position="1971"/>
        <end position="2208"/>
    </location>
</feature>
<dbReference type="Proteomes" id="UP000737018">
    <property type="component" value="Unassembled WGS sequence"/>
</dbReference>
<dbReference type="Pfam" id="PF23188">
    <property type="entry name" value="THU_Piezo1"/>
    <property type="match status" value="1"/>
</dbReference>
<feature type="transmembrane region" description="Helical" evidence="7">
    <location>
        <begin position="862"/>
        <end position="883"/>
    </location>
</feature>
<feature type="transmembrane region" description="Helical" evidence="7">
    <location>
        <begin position="206"/>
        <end position="225"/>
    </location>
</feature>
<feature type="transmembrane region" description="Helical" evidence="7">
    <location>
        <begin position="302"/>
        <end position="321"/>
    </location>
</feature>
<feature type="domain" description="Piezo-type mechanosensitive ion channel homolog" evidence="11">
    <location>
        <begin position="525"/>
        <end position="653"/>
    </location>
</feature>
<dbReference type="InterPro" id="IPR056768">
    <property type="entry name" value="THU_Piezo"/>
</dbReference>
<evidence type="ECO:0000256" key="2">
    <source>
        <dbReference type="ARBA" id="ARBA00007821"/>
    </source>
</evidence>
<feature type="transmembrane region" description="Helical" evidence="7">
    <location>
        <begin position="99"/>
        <end position="124"/>
    </location>
</feature>
<feature type="region of interest" description="Disordered" evidence="6">
    <location>
        <begin position="1526"/>
        <end position="1546"/>
    </location>
</feature>
<accession>A0A8J4R2S8</accession>
<keyword evidence="5 7" id="KW-0472">Membrane</keyword>
<feature type="domain" description="Piezo transmembrane helical unit" evidence="9">
    <location>
        <begin position="1659"/>
        <end position="1764"/>
    </location>
</feature>
<keyword evidence="4 7" id="KW-1133">Transmembrane helix</keyword>
<feature type="transmembrane region" description="Helical" evidence="7">
    <location>
        <begin position="159"/>
        <end position="178"/>
    </location>
</feature>
<feature type="transmembrane region" description="Helical" evidence="7">
    <location>
        <begin position="1118"/>
        <end position="1146"/>
    </location>
</feature>
<dbReference type="GO" id="GO:0071260">
    <property type="term" value="P:cellular response to mechanical stimulus"/>
    <property type="evidence" value="ECO:0007669"/>
    <property type="project" value="TreeGrafter"/>
</dbReference>
<dbReference type="GO" id="GO:0005261">
    <property type="term" value="F:monoatomic cation channel activity"/>
    <property type="evidence" value="ECO:0007669"/>
    <property type="project" value="TreeGrafter"/>
</dbReference>
<feature type="transmembrane region" description="Helical" evidence="7">
    <location>
        <begin position="29"/>
        <end position="47"/>
    </location>
</feature>
<feature type="transmembrane region" description="Helical" evidence="7">
    <location>
        <begin position="396"/>
        <end position="417"/>
    </location>
</feature>
<feature type="transmembrane region" description="Helical" evidence="7">
    <location>
        <begin position="1972"/>
        <end position="1995"/>
    </location>
</feature>
<feature type="transmembrane region" description="Helical" evidence="7">
    <location>
        <begin position="429"/>
        <end position="450"/>
    </location>
</feature>
<feature type="transmembrane region" description="Helical" evidence="7">
    <location>
        <begin position="67"/>
        <end position="87"/>
    </location>
</feature>
<keyword evidence="3 7" id="KW-0812">Transmembrane</keyword>
<protein>
    <recommendedName>
        <fullName evidence="14">Piezo non-specific cation channel R-Ras-binding domain-containing protein</fullName>
    </recommendedName>
</protein>
<feature type="transmembrane region" description="Helical" evidence="7">
    <location>
        <begin position="260"/>
        <end position="278"/>
    </location>
</feature>
<feature type="transmembrane region" description="Helical" evidence="7">
    <location>
        <begin position="1701"/>
        <end position="1721"/>
    </location>
</feature>
<feature type="transmembrane region" description="Helical" evidence="7">
    <location>
        <begin position="768"/>
        <end position="790"/>
    </location>
</feature>
<evidence type="ECO:0000259" key="11">
    <source>
        <dbReference type="Pfam" id="PF25288"/>
    </source>
</evidence>
<dbReference type="PANTHER" id="PTHR13167:SF46">
    <property type="entry name" value="PIEZO NON-SPECIFIC CATION CHANNEL R-RAS-BINDING DOMAIN-CONTAINING PROTEIN"/>
    <property type="match status" value="1"/>
</dbReference>
<dbReference type="GO" id="GO:0042391">
    <property type="term" value="P:regulation of membrane potential"/>
    <property type="evidence" value="ECO:0007669"/>
    <property type="project" value="TreeGrafter"/>
</dbReference>
<evidence type="ECO:0000259" key="10">
    <source>
        <dbReference type="Pfam" id="PF24874"/>
    </source>
</evidence>
<feature type="transmembrane region" description="Helical" evidence="7">
    <location>
        <begin position="370"/>
        <end position="390"/>
    </location>
</feature>
<keyword evidence="13" id="KW-1185">Reference proteome</keyword>
<feature type="transmembrane region" description="Helical" evidence="7">
    <location>
        <begin position="903"/>
        <end position="921"/>
    </location>
</feature>
<feature type="transmembrane region" description="Helical" evidence="7">
    <location>
        <begin position="1094"/>
        <end position="1112"/>
    </location>
</feature>
<feature type="transmembrane region" description="Helical" evidence="7">
    <location>
        <begin position="712"/>
        <end position="732"/>
    </location>
</feature>
<sequence>MLLLTSFTRKNFKQKNEETRKIEVNMEKVIIISCLGLIWFFLKWEVVMGRFLSGFVLPMLLLTAASLNWNLISLADLLAFLFIQYNATKIGSRFQRQSWFSWFVVNFSLLAILSHALFHIVLAIEGDQWSIADAQWAKIIGFMRCGMFCRVQSWRSLSVIYFLVIQVLAASVALIEIYGSRFGLDSWRDSCLGHLYSSVVRIGSQLRVLCCLLLPAVQLVVGISHPSWVSFPFFICSSIGLVDWSLTSNFLGLFRWWRHLLLYSGLNIILLYVYQLPIEFSEIFLWVAEFIGLFKISAKSEWSEVCSGLSLLLFYVMLSWIRCDIAEMDIIMSTGESSLTEQLLPKKHSFFIRKSSRSGIRHTNVLTRGAIFRTFSINFFTYGFLILLLALTFWSFHFASLCAFGLLAYVGYILYAFPSMFHLHWLNGLLLVFVLCWAASTYVFNLAFTVLNKKLWKDMEIWETIGLWHYPIPGFFLLAQFGLGGFVALCNLVNNSVFLYLSDGNGQSSNEDSSFEEKEETKVLIVATIAWGLCKSSRAIVLVLLFLISVRPGFIHAVYMIFFMMHLLSNSISRKLRQSLILLCEAHFALLYILQLNLISKVLEQKGSFAMEMISQLGLLNHTSGDFMKIAVLACFCAIHNHGLDMLFSFSAIVQNTPCPPIGFNILRAGLIKSVLLSVHTSTSSETQNNNHSQERRITSYLTAVGQKFLSTYQLCGAYIVFLTILLNLYLLTPNYTSFGYMFFLLIWMIGRQLLGKTKRRLWFPLKVYAAIVFVFIYSMSVFLSLQTWLSKVVDFNSAFGYSPEASTLKNIWGPLAVLVVMQLYSYERRQSKNFRLGDNDAPEIGAFAFIKRVLIWHSEKILLLALFYASLSPISAFGFLYLLGLVICSTLPKSSRFPSKLFLVYSGLLMMVEYLFQIWGDEAEMFPGQKHSYLSLLLGLQLYKPGFYGLEAGLRGKVLVIVACIFQYNIFGWLDKMPCHNGNGGKWDEPCALFGAAEEVSCITIASTAKSKPSRDADPLLEKKEEETRHLWSSLKSGLSQGPGLVSENGGSEGSNTRKYLYRYFWESSKDRHKWNRKRVHFFRKERLDMQKTTLKISMMFWMENMFNLFGLEINMIALLLASFAVLNAFSLLYIASLAACILLHRHVVRKLWPVFVFLFASVVTLEYLSIWMNLASWKQHAPSEAQVTCNDCWRISDVYFNYCKKCWLGMIVDDPRMLMSYYAVFMFSCFKLRADYFSSLTGSETYQRIMSQEKSAASLSDLSFETKSLWTILDYLRLYSYCHLLDVVLALILITGTLEYDILHLGYLAFALIFSRMRLEILKKKNKIFKFLRLYNFVLIVLSLAYQSPFLGYSSEGKSKTIGYISKVIGFHKYDYGFRITSRSALVEIIIFMLVSLQSYMFSSQEFDYVSKYLEAEQNGAILRKQEKKAAWKTAQLQHILKYEQQKHLRNMQVEKMKSEMLSLQIWLHKMGTTAHCCDTSPQSKGLERRCSSSIDLYRANSFSDKGENKQNLNLSSDSIFSFDMTESPTSGRTGRPLAEESRNHSMDSFHEIIELKEKSSCTVHLIGDGVSQVQSLGNLAVNNLVRILDIEHEEPNINEDSSEDEVYYEVESQNIEHEKHLDRTFSVQSGIERTTSDAAGPQIGIIIRYMWSQMRSNNDVVCYCCFVLIFLWHFSLLSMVYLVALFLYALCVNTGPSYMFWVLMLIYTEVCILLQYLYQVIIQHCELTINESILQELGFPAHKIMSSFVISNLALFLVYLFTLLQISIAARDSDWAMGTEFSYHKRINHYEEEILKSCSCRERIQRLLLPLKNLIKMLIIWLYRYWGSLTQGAETPPYFVQLSMEVILWPEDGIQPERIESGMNKLLKILHDRECKEKNLSHFHAASRVHVQSIEKSSENANIALAVLEVVFASPSAESNSVEWYKSLTPAADVANQILKAQHDGILKGIGFPYPVLSVIGGGKREIDLYAYIFCADLAVFFLVAIFYQSVIKNNSEFLEVYQLEDQFPKEFVFILMVIFFLIVLDRIIYLCSFATGKVIFYLFNLVLCTYSVTKYAWHMEPSHTYGGRLALRVIYLTKAVSLALQAIQIRFGIPHKSTLYRQFLTSSISQINYLGFRLYRALPFLYELRCVLDWSCTTTSLTMYDWLKLEDIYASLFLVKCDVDLNRAGRQQGQKQTKMTKFCNGICLFFILMCVIWAPMLMYSSGNPSNIANPIKDASVHIDIETVSGRLKLFETTLCEKISWDELDAHKNLDPQGHLSEYNENDIQLICCQADASTLWDVPPVVQARFVKSLRLSMDIVFSWQFTRERPKGKEVVKYGLTIQDQDLPRSSEVMKVLNGSTNSFTIYNVYPRYFRVTGSGDVRFLEQKVDLVSGDLVLNRGNPEWWSFHDINSLNFSGCGELAGPMAIIVSEETPQGILGETLSKFSIWGLYITFVLAVGRFIRLQCSDLRMRIPFENLPSCDRLLAICEDIYAARAEGELEVEEVLYWTLVKIYRSPHMLLEYTKHD</sequence>
<dbReference type="InterPro" id="IPR031334">
    <property type="entry name" value="Piezo_cap_dom"/>
</dbReference>
<dbReference type="InterPro" id="IPR027272">
    <property type="entry name" value="Piezo"/>
</dbReference>
<feature type="transmembrane region" description="Helical" evidence="7">
    <location>
        <begin position="2042"/>
        <end position="2061"/>
    </location>
</feature>
<dbReference type="Pfam" id="PF25288">
    <property type="entry name" value="PIEZO"/>
    <property type="match status" value="1"/>
</dbReference>
<evidence type="ECO:0000259" key="8">
    <source>
        <dbReference type="Pfam" id="PF12166"/>
    </source>
</evidence>
<dbReference type="Pfam" id="PF24874">
    <property type="entry name" value="Piezo_THU9_anchor"/>
    <property type="match status" value="1"/>
</dbReference>
<reference evidence="12" key="1">
    <citation type="submission" date="2020-03" db="EMBL/GenBank/DDBJ databases">
        <title>Castanea mollissima Vanexum genome sequencing.</title>
        <authorList>
            <person name="Staton M."/>
        </authorList>
    </citation>
    <scope>NUCLEOTIDE SEQUENCE</scope>
    <source>
        <tissue evidence="12">Leaf</tissue>
    </source>
</reference>
<evidence type="ECO:0000259" key="9">
    <source>
        <dbReference type="Pfam" id="PF23188"/>
    </source>
</evidence>
<feature type="transmembrane region" description="Helical" evidence="7">
    <location>
        <begin position="2186"/>
        <end position="2207"/>
    </location>
</feature>
<feature type="transmembrane region" description="Helical" evidence="7">
    <location>
        <begin position="738"/>
        <end position="756"/>
    </location>
</feature>
<evidence type="ECO:0000256" key="6">
    <source>
        <dbReference type="SAM" id="MobiDB-lite"/>
    </source>
</evidence>
<feature type="transmembrane region" description="Helical" evidence="7">
    <location>
        <begin position="957"/>
        <end position="975"/>
    </location>
</feature>
<feature type="transmembrane region" description="Helical" evidence="7">
    <location>
        <begin position="1751"/>
        <end position="1773"/>
    </location>
</feature>
<feature type="transmembrane region" description="Helical" evidence="7">
    <location>
        <begin position="580"/>
        <end position="599"/>
    </location>
</feature>
<feature type="transmembrane region" description="Helical" evidence="7">
    <location>
        <begin position="2431"/>
        <end position="2448"/>
    </location>
</feature>
<comment type="subcellular location">
    <subcellularLocation>
        <location evidence="1">Membrane</location>
        <topology evidence="1">Multi-pass membrane protein</topology>
    </subcellularLocation>
</comment>
<dbReference type="InterPro" id="IPR056770">
    <property type="entry name" value="Piezo_THU9_anchor"/>
</dbReference>
<feature type="compositionally biased region" description="Polar residues" evidence="6">
    <location>
        <begin position="1526"/>
        <end position="1535"/>
    </location>
</feature>
<dbReference type="PANTHER" id="PTHR13167">
    <property type="entry name" value="PIEZO-TYPE MECHANOSENSITIVE ION CHANNEL COMPONENT"/>
    <property type="match status" value="1"/>
</dbReference>
<evidence type="ECO:0000256" key="4">
    <source>
        <dbReference type="ARBA" id="ARBA00022989"/>
    </source>
</evidence>
<dbReference type="GO" id="GO:0050982">
    <property type="term" value="P:detection of mechanical stimulus"/>
    <property type="evidence" value="ECO:0007669"/>
    <property type="project" value="TreeGrafter"/>
</dbReference>
<dbReference type="Pfam" id="PF12166">
    <property type="entry name" value="Piezo_cap"/>
    <property type="match status" value="1"/>
</dbReference>
<feature type="transmembrane region" description="Helical" evidence="7">
    <location>
        <begin position="2073"/>
        <end position="2091"/>
    </location>
</feature>
<feature type="transmembrane region" description="Helical" evidence="7">
    <location>
        <begin position="1663"/>
        <end position="1689"/>
    </location>
</feature>
<feature type="transmembrane region" description="Helical" evidence="7">
    <location>
        <begin position="470"/>
        <end position="493"/>
    </location>
</feature>
<dbReference type="GO" id="GO:0016020">
    <property type="term" value="C:membrane"/>
    <property type="evidence" value="ECO:0007669"/>
    <property type="project" value="UniProtKB-SubCell"/>
</dbReference>